<reference evidence="1" key="1">
    <citation type="submission" date="2018-02" db="EMBL/GenBank/DDBJ databases">
        <title>Rhizophora mucronata_Transcriptome.</title>
        <authorList>
            <person name="Meera S.P."/>
            <person name="Sreeshan A."/>
            <person name="Augustine A."/>
        </authorList>
    </citation>
    <scope>NUCLEOTIDE SEQUENCE</scope>
    <source>
        <tissue evidence="1">Leaf</tissue>
    </source>
</reference>
<protein>
    <submittedName>
        <fullName evidence="1">Uncharacterized protein</fullName>
    </submittedName>
</protein>
<sequence length="21" mass="2410">MQLLKLPSMSSLRRSFKVSNS</sequence>
<dbReference type="AlphaFoldDB" id="A0A2P2PHM2"/>
<organism evidence="1">
    <name type="scientific">Rhizophora mucronata</name>
    <name type="common">Asiatic mangrove</name>
    <dbReference type="NCBI Taxonomy" id="61149"/>
    <lineage>
        <taxon>Eukaryota</taxon>
        <taxon>Viridiplantae</taxon>
        <taxon>Streptophyta</taxon>
        <taxon>Embryophyta</taxon>
        <taxon>Tracheophyta</taxon>
        <taxon>Spermatophyta</taxon>
        <taxon>Magnoliopsida</taxon>
        <taxon>eudicotyledons</taxon>
        <taxon>Gunneridae</taxon>
        <taxon>Pentapetalae</taxon>
        <taxon>rosids</taxon>
        <taxon>fabids</taxon>
        <taxon>Malpighiales</taxon>
        <taxon>Rhizophoraceae</taxon>
        <taxon>Rhizophora</taxon>
    </lineage>
</organism>
<name>A0A2P2PHM2_RHIMU</name>
<accession>A0A2P2PHM2</accession>
<dbReference type="EMBL" id="GGEC01073762">
    <property type="protein sequence ID" value="MBX54246.1"/>
    <property type="molecule type" value="Transcribed_RNA"/>
</dbReference>
<proteinExistence type="predicted"/>
<evidence type="ECO:0000313" key="1">
    <source>
        <dbReference type="EMBL" id="MBX54246.1"/>
    </source>
</evidence>